<name>A0A0N9MQE6_9ACTN</name>
<gene>
    <name evidence="3" type="ORF">ACH46_11960</name>
</gene>
<keyword evidence="1" id="KW-0863">Zinc-finger</keyword>
<protein>
    <recommendedName>
        <fullName evidence="2">SWIM-type domain-containing protein</fullName>
    </recommendedName>
</protein>
<proteinExistence type="predicted"/>
<dbReference type="RefSeq" id="WP_062393100.1">
    <property type="nucleotide sequence ID" value="NZ_CP011853.1"/>
</dbReference>
<dbReference type="STRING" id="1136941.ACH46_11960"/>
<dbReference type="AlphaFoldDB" id="A0A0N9MQE6"/>
<dbReference type="OrthoDB" id="188274at2"/>
<evidence type="ECO:0000313" key="3">
    <source>
        <dbReference type="EMBL" id="ALG85066.1"/>
    </source>
</evidence>
<dbReference type="KEGG" id="goq:ACH46_11960"/>
<feature type="domain" description="SWIM-type" evidence="2">
    <location>
        <begin position="99"/>
        <end position="135"/>
    </location>
</feature>
<keyword evidence="1" id="KW-0862">Zinc</keyword>
<sequence length="190" mass="20678">MSATTAEFGYTTWGRDFLRIAEPTSTTKPEPLLPRARSLARNAMNDVRIEGRLIRGTVVRGGDASVAYLEFAPLDRDVARAVAAAVGASPSPAALTDEVHVLVDRALPELAVVDCSCRARTARCVHVLALLYETVRRVDEDPRIALSLRGFRDALDGDQVEDPAVERWTPLSALDPHTFYDASRAIQPGP</sequence>
<evidence type="ECO:0000259" key="2">
    <source>
        <dbReference type="PROSITE" id="PS50966"/>
    </source>
</evidence>
<dbReference type="InterPro" id="IPR007527">
    <property type="entry name" value="Znf_SWIM"/>
</dbReference>
<accession>A0A0N9MQE6</accession>
<keyword evidence="4" id="KW-1185">Reference proteome</keyword>
<organism evidence="3 4">
    <name type="scientific">Gordonia phthalatica</name>
    <dbReference type="NCBI Taxonomy" id="1136941"/>
    <lineage>
        <taxon>Bacteria</taxon>
        <taxon>Bacillati</taxon>
        <taxon>Actinomycetota</taxon>
        <taxon>Actinomycetes</taxon>
        <taxon>Mycobacteriales</taxon>
        <taxon>Gordoniaceae</taxon>
        <taxon>Gordonia</taxon>
    </lineage>
</organism>
<dbReference type="GO" id="GO:0008270">
    <property type="term" value="F:zinc ion binding"/>
    <property type="evidence" value="ECO:0007669"/>
    <property type="project" value="UniProtKB-KW"/>
</dbReference>
<dbReference type="Proteomes" id="UP000063789">
    <property type="component" value="Chromosome"/>
</dbReference>
<reference evidence="3 4" key="2">
    <citation type="journal article" date="2017" name="Int. J. Syst. Evol. Microbiol.">
        <title>Gordonia phthalatica sp. nov., a di-n-butyl phthalate-degrading bacterium isolated from activated sludge.</title>
        <authorList>
            <person name="Jin D."/>
            <person name="Kong X."/>
            <person name="Jia M."/>
            <person name="Yu X."/>
            <person name="Wang X."/>
            <person name="Zhuang X."/>
            <person name="Deng Y."/>
            <person name="Bai Z."/>
        </authorList>
    </citation>
    <scope>NUCLEOTIDE SEQUENCE [LARGE SCALE GENOMIC DNA]</scope>
    <source>
        <strain evidence="3 4">QH-11</strain>
    </source>
</reference>
<dbReference type="EMBL" id="CP011853">
    <property type="protein sequence ID" value="ALG85066.1"/>
    <property type="molecule type" value="Genomic_DNA"/>
</dbReference>
<dbReference type="PROSITE" id="PS50966">
    <property type="entry name" value="ZF_SWIM"/>
    <property type="match status" value="1"/>
</dbReference>
<evidence type="ECO:0000256" key="1">
    <source>
        <dbReference type="PROSITE-ProRule" id="PRU00325"/>
    </source>
</evidence>
<evidence type="ECO:0000313" key="4">
    <source>
        <dbReference type="Proteomes" id="UP000063789"/>
    </source>
</evidence>
<dbReference type="PATRIC" id="fig|1136941.3.peg.2436"/>
<reference evidence="4" key="1">
    <citation type="submission" date="2015-06" db="EMBL/GenBank/DDBJ databases">
        <title>Complete genome sequence and metabolic analysis of phthalate degradation pathway in Gordonia sp. QH-11.</title>
        <authorList>
            <person name="Jin D."/>
            <person name="Kong X."/>
            <person name="Bai Z."/>
        </authorList>
    </citation>
    <scope>NUCLEOTIDE SEQUENCE [LARGE SCALE GENOMIC DNA]</scope>
    <source>
        <strain evidence="4">QH-11</strain>
    </source>
</reference>
<keyword evidence="1" id="KW-0479">Metal-binding</keyword>